<dbReference type="Gene3D" id="3.10.129.10">
    <property type="entry name" value="Hotdog Thioesterase"/>
    <property type="match status" value="1"/>
</dbReference>
<dbReference type="PANTHER" id="PTHR31793:SF27">
    <property type="entry name" value="NOVEL THIOESTERASE SUPERFAMILY DOMAIN AND SAPOSIN A-TYPE DOMAIN CONTAINING PROTEIN (0610012H03RIK)"/>
    <property type="match status" value="1"/>
</dbReference>
<dbReference type="Pfam" id="PF13279">
    <property type="entry name" value="4HBT_2"/>
    <property type="match status" value="1"/>
</dbReference>
<gene>
    <name evidence="3" type="ORF">SAMN05421753_102177</name>
</gene>
<dbReference type="InterPro" id="IPR050563">
    <property type="entry name" value="4-hydroxybenzoyl-CoA_TE"/>
</dbReference>
<keyword evidence="4" id="KW-1185">Reference proteome</keyword>
<sequence length="144" mass="16631">MSEMPTEWCVTPIRVRYSETDAMGYLHHANYITFFEIARTELFRATGGNYRTMEERGFFLVVVSVECKYKRPARYDDCLTLKARLQRWSGAKLIHEYEVRRGEDLIATGETVLACVNRDGEVQRMTPELLYPDGMTPIGSVHQA</sequence>
<dbReference type="SUPFAM" id="SSF54637">
    <property type="entry name" value="Thioesterase/thiol ester dehydrase-isomerase"/>
    <property type="match status" value="1"/>
</dbReference>
<dbReference type="STRING" id="1576369.SAMN05421753_102177"/>
<evidence type="ECO:0000256" key="1">
    <source>
        <dbReference type="ARBA" id="ARBA00005953"/>
    </source>
</evidence>
<dbReference type="InterPro" id="IPR006684">
    <property type="entry name" value="YbgC/YbaW"/>
</dbReference>
<evidence type="ECO:0000256" key="2">
    <source>
        <dbReference type="ARBA" id="ARBA00022801"/>
    </source>
</evidence>
<dbReference type="AlphaFoldDB" id="A0A1I3CAJ7"/>
<comment type="similarity">
    <text evidence="1">Belongs to the 4-hydroxybenzoyl-CoA thioesterase family.</text>
</comment>
<dbReference type="GO" id="GO:0047617">
    <property type="term" value="F:fatty acyl-CoA hydrolase activity"/>
    <property type="evidence" value="ECO:0007669"/>
    <property type="project" value="TreeGrafter"/>
</dbReference>
<dbReference type="Proteomes" id="UP000199518">
    <property type="component" value="Unassembled WGS sequence"/>
</dbReference>
<name>A0A1I3CAJ7_9PLAN</name>
<evidence type="ECO:0000313" key="3">
    <source>
        <dbReference type="EMBL" id="SFH71051.1"/>
    </source>
</evidence>
<accession>A0A1I3CAJ7</accession>
<dbReference type="CDD" id="cd00586">
    <property type="entry name" value="4HBT"/>
    <property type="match status" value="1"/>
</dbReference>
<reference evidence="4" key="1">
    <citation type="submission" date="2016-10" db="EMBL/GenBank/DDBJ databases">
        <authorList>
            <person name="Varghese N."/>
            <person name="Submissions S."/>
        </authorList>
    </citation>
    <scope>NUCLEOTIDE SEQUENCE [LARGE SCALE GENOMIC DNA]</scope>
    <source>
        <strain evidence="4">DSM 26348</strain>
    </source>
</reference>
<dbReference type="InterPro" id="IPR029069">
    <property type="entry name" value="HotDog_dom_sf"/>
</dbReference>
<dbReference type="PANTHER" id="PTHR31793">
    <property type="entry name" value="4-HYDROXYBENZOYL-COA THIOESTERASE FAMILY MEMBER"/>
    <property type="match status" value="1"/>
</dbReference>
<protein>
    <submittedName>
        <fullName evidence="3">Acyl-CoA thioester hydrolase</fullName>
    </submittedName>
</protein>
<organism evidence="3 4">
    <name type="scientific">Planctomicrobium piriforme</name>
    <dbReference type="NCBI Taxonomy" id="1576369"/>
    <lineage>
        <taxon>Bacteria</taxon>
        <taxon>Pseudomonadati</taxon>
        <taxon>Planctomycetota</taxon>
        <taxon>Planctomycetia</taxon>
        <taxon>Planctomycetales</taxon>
        <taxon>Planctomycetaceae</taxon>
        <taxon>Planctomicrobium</taxon>
    </lineage>
</organism>
<dbReference type="NCBIfam" id="TIGR00051">
    <property type="entry name" value="YbgC/FadM family acyl-CoA thioesterase"/>
    <property type="match status" value="1"/>
</dbReference>
<proteinExistence type="inferred from homology"/>
<keyword evidence="2 3" id="KW-0378">Hydrolase</keyword>
<dbReference type="EMBL" id="FOQD01000002">
    <property type="protein sequence ID" value="SFH71051.1"/>
    <property type="molecule type" value="Genomic_DNA"/>
</dbReference>
<dbReference type="PIRSF" id="PIRSF003230">
    <property type="entry name" value="YbgC"/>
    <property type="match status" value="1"/>
</dbReference>
<dbReference type="RefSeq" id="WP_245764506.1">
    <property type="nucleotide sequence ID" value="NZ_FOQD01000002.1"/>
</dbReference>
<evidence type="ECO:0000313" key="4">
    <source>
        <dbReference type="Proteomes" id="UP000199518"/>
    </source>
</evidence>